<keyword evidence="3" id="KW-0731">Sigma factor</keyword>
<dbReference type="PANTHER" id="PTHR43133">
    <property type="entry name" value="RNA POLYMERASE ECF-TYPE SIGMA FACTO"/>
    <property type="match status" value="1"/>
</dbReference>
<dbReference type="SUPFAM" id="SSF88659">
    <property type="entry name" value="Sigma3 and sigma4 domains of RNA polymerase sigma factors"/>
    <property type="match status" value="1"/>
</dbReference>
<keyword evidence="8" id="KW-1185">Reference proteome</keyword>
<gene>
    <name evidence="7" type="ORF">H8B04_07830</name>
</gene>
<dbReference type="InterPro" id="IPR013325">
    <property type="entry name" value="RNA_pol_sigma_r2"/>
</dbReference>
<comment type="similarity">
    <text evidence="1">Belongs to the sigma-70 factor family. ECF subfamily.</text>
</comment>
<feature type="domain" description="RNA polymerase sigma-70 region 2" evidence="5">
    <location>
        <begin position="31"/>
        <end position="82"/>
    </location>
</feature>
<dbReference type="Pfam" id="PF08281">
    <property type="entry name" value="Sigma70_r4_2"/>
    <property type="match status" value="1"/>
</dbReference>
<dbReference type="InterPro" id="IPR014284">
    <property type="entry name" value="RNA_pol_sigma-70_dom"/>
</dbReference>
<dbReference type="NCBIfam" id="TIGR02937">
    <property type="entry name" value="sigma70-ECF"/>
    <property type="match status" value="1"/>
</dbReference>
<dbReference type="InterPro" id="IPR013324">
    <property type="entry name" value="RNA_pol_sigma_r3/r4-like"/>
</dbReference>
<keyword evidence="4" id="KW-0804">Transcription</keyword>
<evidence type="ECO:0000256" key="1">
    <source>
        <dbReference type="ARBA" id="ARBA00010641"/>
    </source>
</evidence>
<evidence type="ECO:0000313" key="7">
    <source>
        <dbReference type="EMBL" id="MBD1429476.1"/>
    </source>
</evidence>
<dbReference type="SUPFAM" id="SSF88946">
    <property type="entry name" value="Sigma2 domain of RNA polymerase sigma factors"/>
    <property type="match status" value="1"/>
</dbReference>
<dbReference type="RefSeq" id="WP_190301992.1">
    <property type="nucleotide sequence ID" value="NZ_JACOIJ010000011.1"/>
</dbReference>
<feature type="domain" description="RNA polymerase sigma factor 70 region 4 type 2" evidence="6">
    <location>
        <begin position="128"/>
        <end position="179"/>
    </location>
</feature>
<dbReference type="Pfam" id="PF04542">
    <property type="entry name" value="Sigma70_r2"/>
    <property type="match status" value="1"/>
</dbReference>
<proteinExistence type="inferred from homology"/>
<dbReference type="CDD" id="cd06171">
    <property type="entry name" value="Sigma70_r4"/>
    <property type="match status" value="1"/>
</dbReference>
<dbReference type="InterPro" id="IPR039425">
    <property type="entry name" value="RNA_pol_sigma-70-like"/>
</dbReference>
<dbReference type="Proteomes" id="UP000651271">
    <property type="component" value="Unassembled WGS sequence"/>
</dbReference>
<protein>
    <submittedName>
        <fullName evidence="7">Sigma-70 family RNA polymerase sigma factor</fullName>
    </submittedName>
</protein>
<evidence type="ECO:0000313" key="8">
    <source>
        <dbReference type="Proteomes" id="UP000651271"/>
    </source>
</evidence>
<dbReference type="PANTHER" id="PTHR43133:SF46">
    <property type="entry name" value="RNA POLYMERASE SIGMA-70 FACTOR ECF SUBFAMILY"/>
    <property type="match status" value="1"/>
</dbReference>
<evidence type="ECO:0000259" key="5">
    <source>
        <dbReference type="Pfam" id="PF04542"/>
    </source>
</evidence>
<accession>A0ABR7YDW4</accession>
<reference evidence="7 8" key="1">
    <citation type="submission" date="2020-08" db="EMBL/GenBank/DDBJ databases">
        <title>Sphingobacterium sp. DN04309 isolated from aquaculture water.</title>
        <authorList>
            <person name="Zhang M."/>
        </authorList>
    </citation>
    <scope>NUCLEOTIDE SEQUENCE [LARGE SCALE GENOMIC DNA]</scope>
    <source>
        <strain evidence="7 8">DN04309</strain>
    </source>
</reference>
<comment type="caution">
    <text evidence="7">The sequence shown here is derived from an EMBL/GenBank/DDBJ whole genome shotgun (WGS) entry which is preliminary data.</text>
</comment>
<sequence length="204" mass="24000">MNSSNSKLFNEENYLLERLAQLDEDAFEYVFEKYYPRLCLYASSFGTDQTLAEDIAKEAFIKIWKSDKNYKSLEHLKNSLYQSTKQVALNKQLALKRSIQREEYFFDNQEQYEDSPLHQIIHAEVMGELYAAIQKLPEQAKMVVILSYLEGKTNQEIADEMQISLQTVKNYKLRAIKQLRSILTPETYLIFLSVYKIFEKFSLG</sequence>
<dbReference type="EMBL" id="JACOIJ010000011">
    <property type="protein sequence ID" value="MBD1429476.1"/>
    <property type="molecule type" value="Genomic_DNA"/>
</dbReference>
<dbReference type="Gene3D" id="1.10.10.10">
    <property type="entry name" value="Winged helix-like DNA-binding domain superfamily/Winged helix DNA-binding domain"/>
    <property type="match status" value="1"/>
</dbReference>
<dbReference type="InterPro" id="IPR036388">
    <property type="entry name" value="WH-like_DNA-bd_sf"/>
</dbReference>
<evidence type="ECO:0000256" key="3">
    <source>
        <dbReference type="ARBA" id="ARBA00023082"/>
    </source>
</evidence>
<dbReference type="InterPro" id="IPR007627">
    <property type="entry name" value="RNA_pol_sigma70_r2"/>
</dbReference>
<evidence type="ECO:0000256" key="2">
    <source>
        <dbReference type="ARBA" id="ARBA00023015"/>
    </source>
</evidence>
<keyword evidence="2" id="KW-0805">Transcription regulation</keyword>
<evidence type="ECO:0000259" key="6">
    <source>
        <dbReference type="Pfam" id="PF08281"/>
    </source>
</evidence>
<dbReference type="Gene3D" id="1.10.1740.10">
    <property type="match status" value="1"/>
</dbReference>
<organism evidence="7 8">
    <name type="scientific">Sphingobacterium litopenaei</name>
    <dbReference type="NCBI Taxonomy" id="2763500"/>
    <lineage>
        <taxon>Bacteria</taxon>
        <taxon>Pseudomonadati</taxon>
        <taxon>Bacteroidota</taxon>
        <taxon>Sphingobacteriia</taxon>
        <taxon>Sphingobacteriales</taxon>
        <taxon>Sphingobacteriaceae</taxon>
        <taxon>Sphingobacterium</taxon>
    </lineage>
</organism>
<evidence type="ECO:0000256" key="4">
    <source>
        <dbReference type="ARBA" id="ARBA00023163"/>
    </source>
</evidence>
<dbReference type="InterPro" id="IPR013249">
    <property type="entry name" value="RNA_pol_sigma70_r4_t2"/>
</dbReference>
<name>A0ABR7YDW4_9SPHI</name>